<dbReference type="Ensembl" id="ENSECAT00000142076.1">
    <property type="protein sequence ID" value="ENSECAP00000084215.1"/>
    <property type="gene ID" value="ENSECAG00000045549.1"/>
</dbReference>
<dbReference type="SMART" id="SM00349">
    <property type="entry name" value="KRAB"/>
    <property type="match status" value="1"/>
</dbReference>
<organism evidence="2 3">
    <name type="scientific">Equus caballus</name>
    <name type="common">Horse</name>
    <dbReference type="NCBI Taxonomy" id="9796"/>
    <lineage>
        <taxon>Eukaryota</taxon>
        <taxon>Metazoa</taxon>
        <taxon>Chordata</taxon>
        <taxon>Craniata</taxon>
        <taxon>Vertebrata</taxon>
        <taxon>Euteleostomi</taxon>
        <taxon>Mammalia</taxon>
        <taxon>Eutheria</taxon>
        <taxon>Laurasiatheria</taxon>
        <taxon>Perissodactyla</taxon>
        <taxon>Equidae</taxon>
        <taxon>Equus</taxon>
    </lineage>
</organism>
<dbReference type="AlphaFoldDB" id="A0A9L0TAU0"/>
<evidence type="ECO:0000259" key="1">
    <source>
        <dbReference type="PROSITE" id="PS50805"/>
    </source>
</evidence>
<keyword evidence="3" id="KW-1185">Reference proteome</keyword>
<dbReference type="PANTHER" id="PTHR23232:SF134">
    <property type="entry name" value="KRAB DOMAIN-CONTAINING PROTEIN"/>
    <property type="match status" value="1"/>
</dbReference>
<evidence type="ECO:0000313" key="3">
    <source>
        <dbReference type="Proteomes" id="UP000002281"/>
    </source>
</evidence>
<dbReference type="InterPro" id="IPR001909">
    <property type="entry name" value="KRAB"/>
</dbReference>
<dbReference type="PANTHER" id="PTHR23232">
    <property type="entry name" value="KRAB DOMAIN C2H2 ZINC FINGER"/>
    <property type="match status" value="1"/>
</dbReference>
<accession>A0A9L0TAU0</accession>
<proteinExistence type="predicted"/>
<dbReference type="GO" id="GO:0006355">
    <property type="term" value="P:regulation of DNA-templated transcription"/>
    <property type="evidence" value="ECO:0007669"/>
    <property type="project" value="InterPro"/>
</dbReference>
<name>A0A9L0TAU0_HORSE</name>
<sequence length="130" mass="15096">ATKLGQKLGLVSFEDVTVEFTQEEWRQMDSTQRALYKDVMLENYGHLVSMGYCSTKPRVIFKLEQGEEPWSLEEEFLNQRYPEDVKWLITEVLICISVLVSWTGITKYRSLGDLNNRNLFLTVLEAGSPR</sequence>
<reference evidence="2" key="2">
    <citation type="submission" date="2025-08" db="UniProtKB">
        <authorList>
            <consortium name="Ensembl"/>
        </authorList>
    </citation>
    <scope>IDENTIFICATION</scope>
    <source>
        <strain evidence="2">Thoroughbred</strain>
    </source>
</reference>
<evidence type="ECO:0000313" key="2">
    <source>
        <dbReference type="Ensembl" id="ENSECAP00000084215.1"/>
    </source>
</evidence>
<dbReference type="Proteomes" id="UP000002281">
    <property type="component" value="Unplaced"/>
</dbReference>
<reference evidence="2" key="3">
    <citation type="submission" date="2025-09" db="UniProtKB">
        <authorList>
            <consortium name="Ensembl"/>
        </authorList>
    </citation>
    <scope>IDENTIFICATION</scope>
    <source>
        <strain evidence="2">Thoroughbred</strain>
    </source>
</reference>
<dbReference type="PROSITE" id="PS50805">
    <property type="entry name" value="KRAB"/>
    <property type="match status" value="1"/>
</dbReference>
<dbReference type="Gene3D" id="6.10.140.140">
    <property type="match status" value="1"/>
</dbReference>
<reference evidence="2" key="1">
    <citation type="journal article" date="2009" name="Science">
        <title>Genome sequence, comparative analysis, and population genetics of the domestic horse.</title>
        <authorList>
            <consortium name="Broad Institute Genome Sequencing Platform"/>
            <consortium name="Broad Institute Whole Genome Assembly Team"/>
            <person name="Wade C.M."/>
            <person name="Giulotto E."/>
            <person name="Sigurdsson S."/>
            <person name="Zoli M."/>
            <person name="Gnerre S."/>
            <person name="Imsland F."/>
            <person name="Lear T.L."/>
            <person name="Adelson D.L."/>
            <person name="Bailey E."/>
            <person name="Bellone R.R."/>
            <person name="Bloecker H."/>
            <person name="Distl O."/>
            <person name="Edgar R.C."/>
            <person name="Garber M."/>
            <person name="Leeb T."/>
            <person name="Mauceli E."/>
            <person name="MacLeod J.N."/>
            <person name="Penedo M.C.T."/>
            <person name="Raison J.M."/>
            <person name="Sharpe T."/>
            <person name="Vogel J."/>
            <person name="Andersson L."/>
            <person name="Antczak D.F."/>
            <person name="Biagi T."/>
            <person name="Binns M.M."/>
            <person name="Chowdhary B.P."/>
            <person name="Coleman S.J."/>
            <person name="Della Valle G."/>
            <person name="Fryc S."/>
            <person name="Guerin G."/>
            <person name="Hasegawa T."/>
            <person name="Hill E.W."/>
            <person name="Jurka J."/>
            <person name="Kiialainen A."/>
            <person name="Lindgren G."/>
            <person name="Liu J."/>
            <person name="Magnani E."/>
            <person name="Mickelson J.R."/>
            <person name="Murray J."/>
            <person name="Nergadze S.G."/>
            <person name="Onofrio R."/>
            <person name="Pedroni S."/>
            <person name="Piras M.F."/>
            <person name="Raudsepp T."/>
            <person name="Rocchi M."/>
            <person name="Roeed K.H."/>
            <person name="Ryder O.A."/>
            <person name="Searle S."/>
            <person name="Skow L."/>
            <person name="Swinburne J.E."/>
            <person name="Syvaenen A.C."/>
            <person name="Tozaki T."/>
            <person name="Valberg S.J."/>
            <person name="Vaudin M."/>
            <person name="White J.R."/>
            <person name="Zody M.C."/>
            <person name="Lander E.S."/>
            <person name="Lindblad-Toh K."/>
        </authorList>
    </citation>
    <scope>NUCLEOTIDE SEQUENCE [LARGE SCALE GENOMIC DNA]</scope>
    <source>
        <strain evidence="2">Thoroughbred</strain>
    </source>
</reference>
<dbReference type="Pfam" id="PF01352">
    <property type="entry name" value="KRAB"/>
    <property type="match status" value="1"/>
</dbReference>
<protein>
    <recommendedName>
        <fullName evidence="1">KRAB domain-containing protein</fullName>
    </recommendedName>
</protein>
<dbReference type="GeneTree" id="ENSGT00940000162764"/>
<dbReference type="InterPro" id="IPR036051">
    <property type="entry name" value="KRAB_dom_sf"/>
</dbReference>
<dbReference type="SUPFAM" id="SSF109640">
    <property type="entry name" value="KRAB domain (Kruppel-associated box)"/>
    <property type="match status" value="1"/>
</dbReference>
<dbReference type="CDD" id="cd07765">
    <property type="entry name" value="KRAB_A-box"/>
    <property type="match status" value="1"/>
</dbReference>
<feature type="domain" description="KRAB" evidence="1">
    <location>
        <begin position="11"/>
        <end position="82"/>
    </location>
</feature>
<dbReference type="InterPro" id="IPR050169">
    <property type="entry name" value="Krueppel_C2H2_ZnF"/>
</dbReference>